<name>I5B2I3_9BACT</name>
<gene>
    <name evidence="2" type="ORF">DespoDRAFT_01780</name>
</gene>
<protein>
    <submittedName>
        <fullName evidence="2">Uncharacterized protein</fullName>
    </submittedName>
</protein>
<evidence type="ECO:0000313" key="3">
    <source>
        <dbReference type="Proteomes" id="UP000005778"/>
    </source>
</evidence>
<sequence length="94" mass="10397">MDIMTTQMIISVFTLIIYLIIIFVFNKARIKYAGGKVGKVINLILVTVCLLFIADYVTILGNFVSQEILETIRALFRTAALSFLAYGGSKVANS</sequence>
<keyword evidence="1" id="KW-0472">Membrane</keyword>
<dbReference type="EMBL" id="CM001488">
    <property type="protein sequence ID" value="EIM63696.1"/>
    <property type="molecule type" value="Genomic_DNA"/>
</dbReference>
<keyword evidence="1" id="KW-0812">Transmembrane</keyword>
<dbReference type="STRING" id="879212.DespoDRAFT_01780"/>
<organism evidence="2 3">
    <name type="scientific">Desulfobacter postgatei 2ac9</name>
    <dbReference type="NCBI Taxonomy" id="879212"/>
    <lineage>
        <taxon>Bacteria</taxon>
        <taxon>Pseudomonadati</taxon>
        <taxon>Thermodesulfobacteriota</taxon>
        <taxon>Desulfobacteria</taxon>
        <taxon>Desulfobacterales</taxon>
        <taxon>Desulfobacteraceae</taxon>
        <taxon>Desulfobacter</taxon>
    </lineage>
</organism>
<evidence type="ECO:0000313" key="2">
    <source>
        <dbReference type="EMBL" id="EIM63696.1"/>
    </source>
</evidence>
<dbReference type="AlphaFoldDB" id="I5B2I3"/>
<reference evidence="2 3" key="2">
    <citation type="submission" date="2012-02" db="EMBL/GenBank/DDBJ databases">
        <title>Improved High-Quality Draft sequence of Desulfobacter postgatei 2ac9.</title>
        <authorList>
            <consortium name="US DOE Joint Genome Institute"/>
            <person name="Lucas S."/>
            <person name="Han J."/>
            <person name="Lapidus A."/>
            <person name="Cheng J.-F."/>
            <person name="Goodwin L."/>
            <person name="Pitluck S."/>
            <person name="Peters L."/>
            <person name="Ovchinnikova G."/>
            <person name="Held B."/>
            <person name="Detter J.C."/>
            <person name="Han C."/>
            <person name="Tapia R."/>
            <person name="Land M."/>
            <person name="Hauser L."/>
            <person name="Kyrpides N."/>
            <person name="Ivanova N."/>
            <person name="Pagani I."/>
            <person name="Orellana R."/>
            <person name="Lovley D."/>
            <person name="Woyke T."/>
        </authorList>
    </citation>
    <scope>NUCLEOTIDE SEQUENCE [LARGE SCALE GENOMIC DNA]</scope>
    <source>
        <strain evidence="2 3">2ac9</strain>
    </source>
</reference>
<feature type="transmembrane region" description="Helical" evidence="1">
    <location>
        <begin position="37"/>
        <end position="59"/>
    </location>
</feature>
<accession>I5B2I3</accession>
<dbReference type="HOGENOM" id="CLU_2422077_0_0_7"/>
<feature type="transmembrane region" description="Helical" evidence="1">
    <location>
        <begin position="6"/>
        <end position="25"/>
    </location>
</feature>
<keyword evidence="3" id="KW-1185">Reference proteome</keyword>
<evidence type="ECO:0000256" key="1">
    <source>
        <dbReference type="SAM" id="Phobius"/>
    </source>
</evidence>
<proteinExistence type="predicted"/>
<keyword evidence="1" id="KW-1133">Transmembrane helix</keyword>
<dbReference type="Proteomes" id="UP000005778">
    <property type="component" value="Chromosome"/>
</dbReference>
<dbReference type="eggNOG" id="ENOG5032SCQ">
    <property type="taxonomic scope" value="Bacteria"/>
</dbReference>
<reference evidence="2 3" key="1">
    <citation type="submission" date="2011-09" db="EMBL/GenBank/DDBJ databases">
        <authorList>
            <consortium name="US DOE Joint Genome Institute (JGI-PGF)"/>
            <person name="Lucas S."/>
            <person name="Han J."/>
            <person name="Lapidus A."/>
            <person name="Cheng J.-F."/>
            <person name="Goodwin L."/>
            <person name="Pitluck S."/>
            <person name="Peters L."/>
            <person name="Land M.L."/>
            <person name="Hauser L."/>
            <person name="Orellana R."/>
            <person name="Lovley D."/>
            <person name="Woyke T.J."/>
        </authorList>
    </citation>
    <scope>NUCLEOTIDE SEQUENCE [LARGE SCALE GENOMIC DNA]</scope>
    <source>
        <strain evidence="2 3">2ac9</strain>
    </source>
</reference>